<dbReference type="SUPFAM" id="SSF46689">
    <property type="entry name" value="Homeodomain-like"/>
    <property type="match status" value="1"/>
</dbReference>
<protein>
    <submittedName>
        <fullName evidence="11">DgyrCDS12097</fullName>
    </submittedName>
</protein>
<keyword evidence="12" id="KW-1185">Reference proteome</keyword>
<organism evidence="11 12">
    <name type="scientific">Dimorphilus gyrociliatus</name>
    <dbReference type="NCBI Taxonomy" id="2664684"/>
    <lineage>
        <taxon>Eukaryota</taxon>
        <taxon>Metazoa</taxon>
        <taxon>Spiralia</taxon>
        <taxon>Lophotrochozoa</taxon>
        <taxon>Annelida</taxon>
        <taxon>Polychaeta</taxon>
        <taxon>Polychaeta incertae sedis</taxon>
        <taxon>Dinophilidae</taxon>
        <taxon>Dimorphilus</taxon>
    </lineage>
</organism>
<keyword evidence="4 7" id="KW-0238">DNA-binding</keyword>
<feature type="DNA-binding region" description="Homeobox" evidence="7">
    <location>
        <begin position="133"/>
        <end position="192"/>
    </location>
</feature>
<feature type="region of interest" description="Disordered" evidence="9">
    <location>
        <begin position="303"/>
        <end position="334"/>
    </location>
</feature>
<dbReference type="GO" id="GO:0005634">
    <property type="term" value="C:nucleus"/>
    <property type="evidence" value="ECO:0007669"/>
    <property type="project" value="UniProtKB-SubCell"/>
</dbReference>
<feature type="domain" description="Homeobox" evidence="10">
    <location>
        <begin position="131"/>
        <end position="191"/>
    </location>
</feature>
<evidence type="ECO:0000313" key="12">
    <source>
        <dbReference type="Proteomes" id="UP000549394"/>
    </source>
</evidence>
<feature type="region of interest" description="Disordered" evidence="9">
    <location>
        <begin position="51"/>
        <end position="144"/>
    </location>
</feature>
<evidence type="ECO:0000256" key="1">
    <source>
        <dbReference type="ARBA" id="ARBA00004123"/>
    </source>
</evidence>
<sequence length="334" mass="36100">MTAVDGFVTISRLATIGLHIFAMDALHAPLCSLDDLSSPLASSITTLTSSRIDDHSGGYLPSASSLSSPVTNRNVKIELPQPDRTYPVRSPSSTKSANSTNADTADESGKEESTTPGQICKKSSTNTTATRRQRRQRTHFTSQQLQQLEAAFSRNRYPDVATREEIAAWTTLTEARVRVWFKNRRAKWRKKERGLDAFKGLATGQYGTFMQPFDDPLYSPGYSPTAAYNNWAAAATCKMTSMASKPSSFAWPPSVVSSQSAPPSAPTAPCPYAAPPPPYLPAYAAGRDQCTADSLTTLRLKAKEPFPYPPSGPPGRQLPSNCQYTPVGMPGAQG</sequence>
<dbReference type="EMBL" id="CAJFCJ010000019">
    <property type="protein sequence ID" value="CAD5123787.1"/>
    <property type="molecule type" value="Genomic_DNA"/>
</dbReference>
<feature type="compositionally biased region" description="Polar residues" evidence="9">
    <location>
        <begin position="62"/>
        <end position="74"/>
    </location>
</feature>
<dbReference type="SMART" id="SM00389">
    <property type="entry name" value="HOX"/>
    <property type="match status" value="1"/>
</dbReference>
<feature type="compositionally biased region" description="Polar residues" evidence="9">
    <location>
        <begin position="90"/>
        <end position="103"/>
    </location>
</feature>
<dbReference type="GO" id="GO:0000981">
    <property type="term" value="F:DNA-binding transcription factor activity, RNA polymerase II-specific"/>
    <property type="evidence" value="ECO:0007669"/>
    <property type="project" value="InterPro"/>
</dbReference>
<dbReference type="PANTHER" id="PTHR45882">
    <property type="entry name" value="PITUITARY HOMEOBOX HOMOLOG PTX1"/>
    <property type="match status" value="1"/>
</dbReference>
<gene>
    <name evidence="11" type="ORF">DGYR_LOCUS11421</name>
</gene>
<evidence type="ECO:0000313" key="11">
    <source>
        <dbReference type="EMBL" id="CAD5123787.1"/>
    </source>
</evidence>
<evidence type="ECO:0000259" key="10">
    <source>
        <dbReference type="PROSITE" id="PS50071"/>
    </source>
</evidence>
<dbReference type="GO" id="GO:0009653">
    <property type="term" value="P:anatomical structure morphogenesis"/>
    <property type="evidence" value="ECO:0007669"/>
    <property type="project" value="TreeGrafter"/>
</dbReference>
<name>A0A7I8W5F4_9ANNE</name>
<dbReference type="InterPro" id="IPR009057">
    <property type="entry name" value="Homeodomain-like_sf"/>
</dbReference>
<dbReference type="PANTHER" id="PTHR45882:SF3">
    <property type="entry name" value="PITUITARY HOMEOBOX HOMOLOG PTX1"/>
    <property type="match status" value="1"/>
</dbReference>
<keyword evidence="6 7" id="KW-0539">Nucleus</keyword>
<dbReference type="PROSITE" id="PS50071">
    <property type="entry name" value="HOMEOBOX_2"/>
    <property type="match status" value="1"/>
</dbReference>
<dbReference type="Pfam" id="PF00046">
    <property type="entry name" value="Homeodomain"/>
    <property type="match status" value="1"/>
</dbReference>
<dbReference type="Proteomes" id="UP000549394">
    <property type="component" value="Unassembled WGS sequence"/>
</dbReference>
<accession>A0A7I8W5F4</accession>
<dbReference type="GO" id="GO:0000978">
    <property type="term" value="F:RNA polymerase II cis-regulatory region sequence-specific DNA binding"/>
    <property type="evidence" value="ECO:0007669"/>
    <property type="project" value="TreeGrafter"/>
</dbReference>
<dbReference type="Gene3D" id="1.10.10.60">
    <property type="entry name" value="Homeodomain-like"/>
    <property type="match status" value="1"/>
</dbReference>
<dbReference type="OrthoDB" id="6159439at2759"/>
<proteinExistence type="inferred from homology"/>
<comment type="caution">
    <text evidence="11">The sequence shown here is derived from an EMBL/GenBank/DDBJ whole genome shotgun (WGS) entry which is preliminary data.</text>
</comment>
<reference evidence="11 12" key="1">
    <citation type="submission" date="2020-08" db="EMBL/GenBank/DDBJ databases">
        <authorList>
            <person name="Hejnol A."/>
        </authorList>
    </citation>
    <scope>NUCLEOTIDE SEQUENCE [LARGE SCALE GENOMIC DNA]</scope>
</reference>
<dbReference type="FunFam" id="1.10.10.60:FF:000679">
    <property type="entry name" value="Homeobox protein aristaless"/>
    <property type="match status" value="1"/>
</dbReference>
<evidence type="ECO:0000256" key="6">
    <source>
        <dbReference type="ARBA" id="ARBA00023242"/>
    </source>
</evidence>
<comment type="similarity">
    <text evidence="2">Belongs to the paired homeobox family. Bicoid subfamily.</text>
</comment>
<dbReference type="PROSITE" id="PS00027">
    <property type="entry name" value="HOMEOBOX_1"/>
    <property type="match status" value="1"/>
</dbReference>
<evidence type="ECO:0000256" key="4">
    <source>
        <dbReference type="ARBA" id="ARBA00023125"/>
    </source>
</evidence>
<evidence type="ECO:0000256" key="2">
    <source>
        <dbReference type="ARBA" id="ARBA00006503"/>
    </source>
</evidence>
<evidence type="ECO:0000256" key="5">
    <source>
        <dbReference type="ARBA" id="ARBA00023155"/>
    </source>
</evidence>
<evidence type="ECO:0000256" key="3">
    <source>
        <dbReference type="ARBA" id="ARBA00022473"/>
    </source>
</evidence>
<dbReference type="CDD" id="cd00086">
    <property type="entry name" value="homeodomain"/>
    <property type="match status" value="1"/>
</dbReference>
<keyword evidence="3" id="KW-0217">Developmental protein</keyword>
<evidence type="ECO:0000256" key="8">
    <source>
        <dbReference type="RuleBase" id="RU000682"/>
    </source>
</evidence>
<keyword evidence="5 7" id="KW-0371">Homeobox</keyword>
<dbReference type="InterPro" id="IPR017970">
    <property type="entry name" value="Homeobox_CS"/>
</dbReference>
<dbReference type="InterPro" id="IPR001356">
    <property type="entry name" value="HD"/>
</dbReference>
<dbReference type="AlphaFoldDB" id="A0A7I8W5F4"/>
<evidence type="ECO:0000256" key="9">
    <source>
        <dbReference type="SAM" id="MobiDB-lite"/>
    </source>
</evidence>
<comment type="subcellular location">
    <subcellularLocation>
        <location evidence="1 7 8">Nucleus</location>
    </subcellularLocation>
</comment>
<evidence type="ECO:0000256" key="7">
    <source>
        <dbReference type="PROSITE-ProRule" id="PRU00108"/>
    </source>
</evidence>